<dbReference type="AlphaFoldDB" id="A0A077DEB8"/>
<dbReference type="RefSeq" id="WP_038500885.1">
    <property type="nucleotide sequence ID" value="NZ_AFWK01000096.1"/>
</dbReference>
<proteinExistence type="predicted"/>
<evidence type="ECO:0000313" key="3">
    <source>
        <dbReference type="Proteomes" id="UP000028945"/>
    </source>
</evidence>
<dbReference type="InterPro" id="IPR022496">
    <property type="entry name" value="T6A_TsaB"/>
</dbReference>
<dbReference type="InterPro" id="IPR000905">
    <property type="entry name" value="Gcp-like_dom"/>
</dbReference>
<dbReference type="CDD" id="cd04301">
    <property type="entry name" value="NAT_SF"/>
    <property type="match status" value="1"/>
</dbReference>
<reference evidence="2 3" key="1">
    <citation type="journal article" date="2014" name="BMC Genomics">
        <title>A genomic perspective on a new bacterial genus and species from the Alcaligenaceae family, Basilea psittacipulmonis.</title>
        <authorList>
            <person name="Whiteson K.L."/>
            <person name="Hernandez D."/>
            <person name="Lazarevic V."/>
            <person name="Gaia N."/>
            <person name="Farinelli L."/>
            <person name="Francois P."/>
            <person name="Pilo P."/>
            <person name="Frey J."/>
            <person name="Schrenzel J."/>
        </authorList>
    </citation>
    <scope>NUCLEOTIDE SEQUENCE [LARGE SCALE GENOMIC DNA]</scope>
    <source>
        <strain evidence="2 3">DSM 24701</strain>
    </source>
</reference>
<dbReference type="GO" id="GO:0008999">
    <property type="term" value="F:protein-N-terminal-alanine acetyltransferase activity"/>
    <property type="evidence" value="ECO:0007669"/>
    <property type="project" value="TreeGrafter"/>
</dbReference>
<dbReference type="OrthoDB" id="9796919at2"/>
<dbReference type="CDD" id="cd24032">
    <property type="entry name" value="ASKHA_NBD_TsaB"/>
    <property type="match status" value="1"/>
</dbReference>
<dbReference type="InterPro" id="IPR016181">
    <property type="entry name" value="Acyl_CoA_acyltransferase"/>
</dbReference>
<dbReference type="Pfam" id="PF00814">
    <property type="entry name" value="TsaD"/>
    <property type="match status" value="1"/>
</dbReference>
<dbReference type="PROSITE" id="PS51186">
    <property type="entry name" value="GNAT"/>
    <property type="match status" value="1"/>
</dbReference>
<gene>
    <name evidence="2" type="ORF">IX83_07660</name>
</gene>
<evidence type="ECO:0000259" key="1">
    <source>
        <dbReference type="PROSITE" id="PS51186"/>
    </source>
</evidence>
<organism evidence="2 3">
    <name type="scientific">Basilea psittacipulmonis DSM 24701</name>
    <dbReference type="NCBI Taxonomy" id="1072685"/>
    <lineage>
        <taxon>Bacteria</taxon>
        <taxon>Pseudomonadati</taxon>
        <taxon>Pseudomonadota</taxon>
        <taxon>Betaproteobacteria</taxon>
        <taxon>Burkholderiales</taxon>
        <taxon>Alcaligenaceae</taxon>
        <taxon>Basilea</taxon>
    </lineage>
</organism>
<protein>
    <recommendedName>
        <fullName evidence="1">N-acetyltransferase domain-containing protein</fullName>
    </recommendedName>
</protein>
<dbReference type="EMBL" id="CP009238">
    <property type="protein sequence ID" value="AIL33185.1"/>
    <property type="molecule type" value="Genomic_DNA"/>
</dbReference>
<dbReference type="InterPro" id="IPR000182">
    <property type="entry name" value="GNAT_dom"/>
</dbReference>
<dbReference type="NCBIfam" id="TIGR03725">
    <property type="entry name" value="T6A_YeaZ"/>
    <property type="match status" value="1"/>
</dbReference>
<dbReference type="GO" id="GO:0002949">
    <property type="term" value="P:tRNA threonylcarbamoyladenosine modification"/>
    <property type="evidence" value="ECO:0007669"/>
    <property type="project" value="InterPro"/>
</dbReference>
<dbReference type="InterPro" id="IPR006464">
    <property type="entry name" value="AcTrfase_RimI/Ard1"/>
</dbReference>
<dbReference type="InterPro" id="IPR050276">
    <property type="entry name" value="MshD_Acetyltransferase"/>
</dbReference>
<dbReference type="KEGG" id="bpsi:IX83_07660"/>
<dbReference type="InterPro" id="IPR043129">
    <property type="entry name" value="ATPase_NBD"/>
</dbReference>
<sequence>MSKYIVSIDTSGQGASFSLVHLAGENKEQWSIIDEKGRHKVDGVIPFIEALLEQASITLSDIYALAFNQGPGGFTGLRVACATVQGLASGLNIPVLPIGSLQAMAFEHTLNHHHEFLVSVLDARMEEVFLAVYEKDEHAPFGLLEKQAPCLIPFDKIDDYLLKMKPIWEKERGQIIAFKRCEQTVNANVLSNMAVYAVEHHPDAFIDPMMAQPVYVRNKVAYTILEREQGSGGNPKALDFPFQWREVTIRPMSLSDVPAVVALEALLEQDPWTAGNFIDALNKGYSSWVVVFNGQIIAYLLQLIAPDVAHLMILGVHEAYQGKGIAQVLIQQSHENMIKHGIFEQVLEVREDNTRARDFYEKQGYIEIGKRKGYYASGQIDAIVLSKKVKG</sequence>
<feature type="domain" description="N-acetyltransferase" evidence="1">
    <location>
        <begin position="247"/>
        <end position="390"/>
    </location>
</feature>
<dbReference type="PANTHER" id="PTHR43617:SF20">
    <property type="entry name" value="N-ALPHA-ACETYLTRANSFERASE RIMI"/>
    <property type="match status" value="1"/>
</dbReference>
<dbReference type="Gene3D" id="3.30.420.40">
    <property type="match status" value="1"/>
</dbReference>
<dbReference type="eggNOG" id="COG1214">
    <property type="taxonomic scope" value="Bacteria"/>
</dbReference>
<accession>A0A077DEB8</accession>
<name>A0A077DEB8_9BURK</name>
<dbReference type="PANTHER" id="PTHR43617">
    <property type="entry name" value="L-AMINO ACID N-ACETYLTRANSFERASE"/>
    <property type="match status" value="1"/>
</dbReference>
<dbReference type="HOGENOM" id="CLU_052459_0_0_4"/>
<dbReference type="Pfam" id="PF00583">
    <property type="entry name" value="Acetyltransf_1"/>
    <property type="match status" value="1"/>
</dbReference>
<dbReference type="STRING" id="1072685.IX83_07660"/>
<dbReference type="SUPFAM" id="SSF55729">
    <property type="entry name" value="Acyl-CoA N-acyltransferases (Nat)"/>
    <property type="match status" value="1"/>
</dbReference>
<keyword evidence="3" id="KW-1185">Reference proteome</keyword>
<dbReference type="Gene3D" id="3.30.420.200">
    <property type="match status" value="1"/>
</dbReference>
<dbReference type="eggNOG" id="COG0456">
    <property type="taxonomic scope" value="Bacteria"/>
</dbReference>
<evidence type="ECO:0000313" key="2">
    <source>
        <dbReference type="EMBL" id="AIL33185.1"/>
    </source>
</evidence>
<dbReference type="NCBIfam" id="TIGR01575">
    <property type="entry name" value="rimI"/>
    <property type="match status" value="1"/>
</dbReference>
<dbReference type="Proteomes" id="UP000028945">
    <property type="component" value="Chromosome"/>
</dbReference>
<dbReference type="SUPFAM" id="SSF53067">
    <property type="entry name" value="Actin-like ATPase domain"/>
    <property type="match status" value="1"/>
</dbReference>
<dbReference type="Gene3D" id="3.40.630.30">
    <property type="match status" value="1"/>
</dbReference>